<dbReference type="Proteomes" id="UP001341840">
    <property type="component" value="Unassembled WGS sequence"/>
</dbReference>
<accession>A0ABU6S9I9</accession>
<name>A0ABU6S9I9_9FABA</name>
<reference evidence="2 3" key="1">
    <citation type="journal article" date="2023" name="Plants (Basel)">
        <title>Bridging the Gap: Combining Genomics and Transcriptomics Approaches to Understand Stylosanthes scabra, an Orphan Legume from the Brazilian Caatinga.</title>
        <authorList>
            <person name="Ferreira-Neto J.R.C."/>
            <person name="da Silva M.D."/>
            <person name="Binneck E."/>
            <person name="de Melo N.F."/>
            <person name="da Silva R.H."/>
            <person name="de Melo A.L.T.M."/>
            <person name="Pandolfi V."/>
            <person name="Bustamante F.O."/>
            <person name="Brasileiro-Vidal A.C."/>
            <person name="Benko-Iseppon A.M."/>
        </authorList>
    </citation>
    <scope>NUCLEOTIDE SEQUENCE [LARGE SCALE GENOMIC DNA]</scope>
    <source>
        <tissue evidence="2">Leaves</tissue>
    </source>
</reference>
<evidence type="ECO:0000313" key="3">
    <source>
        <dbReference type="Proteomes" id="UP001341840"/>
    </source>
</evidence>
<gene>
    <name evidence="2" type="ORF">PIB30_021896</name>
</gene>
<comment type="caution">
    <text evidence="2">The sequence shown here is derived from an EMBL/GenBank/DDBJ whole genome shotgun (WGS) entry which is preliminary data.</text>
</comment>
<keyword evidence="3" id="KW-1185">Reference proteome</keyword>
<feature type="region of interest" description="Disordered" evidence="1">
    <location>
        <begin position="19"/>
        <end position="42"/>
    </location>
</feature>
<dbReference type="EMBL" id="JASCZI010060488">
    <property type="protein sequence ID" value="MED6132769.1"/>
    <property type="molecule type" value="Genomic_DNA"/>
</dbReference>
<proteinExistence type="predicted"/>
<feature type="compositionally biased region" description="Pro residues" evidence="1">
    <location>
        <begin position="24"/>
        <end position="33"/>
    </location>
</feature>
<evidence type="ECO:0000256" key="1">
    <source>
        <dbReference type="SAM" id="MobiDB-lite"/>
    </source>
</evidence>
<evidence type="ECO:0000313" key="2">
    <source>
        <dbReference type="EMBL" id="MED6132769.1"/>
    </source>
</evidence>
<organism evidence="2 3">
    <name type="scientific">Stylosanthes scabra</name>
    <dbReference type="NCBI Taxonomy" id="79078"/>
    <lineage>
        <taxon>Eukaryota</taxon>
        <taxon>Viridiplantae</taxon>
        <taxon>Streptophyta</taxon>
        <taxon>Embryophyta</taxon>
        <taxon>Tracheophyta</taxon>
        <taxon>Spermatophyta</taxon>
        <taxon>Magnoliopsida</taxon>
        <taxon>eudicotyledons</taxon>
        <taxon>Gunneridae</taxon>
        <taxon>Pentapetalae</taxon>
        <taxon>rosids</taxon>
        <taxon>fabids</taxon>
        <taxon>Fabales</taxon>
        <taxon>Fabaceae</taxon>
        <taxon>Papilionoideae</taxon>
        <taxon>50 kb inversion clade</taxon>
        <taxon>dalbergioids sensu lato</taxon>
        <taxon>Dalbergieae</taxon>
        <taxon>Pterocarpus clade</taxon>
        <taxon>Stylosanthes</taxon>
    </lineage>
</organism>
<protein>
    <submittedName>
        <fullName evidence="2">Uncharacterized protein</fullName>
    </submittedName>
</protein>
<sequence>MVVAVVMFEKRERASLLEEDARAPPLPLPPPESLTPSELIEQPPLSPENAAVTIRTHHRSHRKLLLTSETVAAATACRYRNRYNHRLQSPKLLSYLFRVVGQLAIIG</sequence>